<evidence type="ECO:0000313" key="3">
    <source>
        <dbReference type="EMBL" id="HIX74937.1"/>
    </source>
</evidence>
<name>A0A9D2BGT7_9BACT</name>
<feature type="transmembrane region" description="Helical" evidence="1">
    <location>
        <begin position="43"/>
        <end position="63"/>
    </location>
</feature>
<reference evidence="3" key="2">
    <citation type="submission" date="2021-04" db="EMBL/GenBank/DDBJ databases">
        <authorList>
            <person name="Gilroy R."/>
        </authorList>
    </citation>
    <scope>NUCLEOTIDE SEQUENCE</scope>
    <source>
        <strain evidence="3">ChiGjej6B6-14162</strain>
    </source>
</reference>
<proteinExistence type="predicted"/>
<feature type="transmembrane region" description="Helical" evidence="1">
    <location>
        <begin position="206"/>
        <end position="223"/>
    </location>
</feature>
<evidence type="ECO:0000313" key="4">
    <source>
        <dbReference type="Proteomes" id="UP000886740"/>
    </source>
</evidence>
<keyword evidence="1" id="KW-0472">Membrane</keyword>
<evidence type="ECO:0000259" key="2">
    <source>
        <dbReference type="Pfam" id="PF01757"/>
    </source>
</evidence>
<comment type="caution">
    <text evidence="3">The sequence shown here is derived from an EMBL/GenBank/DDBJ whole genome shotgun (WGS) entry which is preliminary data.</text>
</comment>
<dbReference type="PANTHER" id="PTHR37312:SF1">
    <property type="entry name" value="MEMBRANE-BOUND ACYLTRANSFERASE YKRP-RELATED"/>
    <property type="match status" value="1"/>
</dbReference>
<feature type="transmembrane region" description="Helical" evidence="1">
    <location>
        <begin position="151"/>
        <end position="168"/>
    </location>
</feature>
<accession>A0A9D2BGT7</accession>
<dbReference type="Proteomes" id="UP000886740">
    <property type="component" value="Unassembled WGS sequence"/>
</dbReference>
<keyword evidence="1" id="KW-1133">Transmembrane helix</keyword>
<feature type="transmembrane region" description="Helical" evidence="1">
    <location>
        <begin position="289"/>
        <end position="312"/>
    </location>
</feature>
<feature type="transmembrane region" description="Helical" evidence="1">
    <location>
        <begin position="235"/>
        <end position="252"/>
    </location>
</feature>
<keyword evidence="1" id="KW-0812">Transmembrane</keyword>
<dbReference type="EMBL" id="DXEL01000055">
    <property type="protein sequence ID" value="HIX74937.1"/>
    <property type="molecule type" value="Genomic_DNA"/>
</dbReference>
<feature type="domain" description="Acyltransferase 3" evidence="2">
    <location>
        <begin position="7"/>
        <end position="301"/>
    </location>
</feature>
<reference evidence="3" key="1">
    <citation type="journal article" date="2021" name="PeerJ">
        <title>Extensive microbial diversity within the chicken gut microbiome revealed by metagenomics and culture.</title>
        <authorList>
            <person name="Gilroy R."/>
            <person name="Ravi A."/>
            <person name="Getino M."/>
            <person name="Pursley I."/>
            <person name="Horton D.L."/>
            <person name="Alikhan N.F."/>
            <person name="Baker D."/>
            <person name="Gharbi K."/>
            <person name="Hall N."/>
            <person name="Watson M."/>
            <person name="Adriaenssens E.M."/>
            <person name="Foster-Nyarko E."/>
            <person name="Jarju S."/>
            <person name="Secka A."/>
            <person name="Antonio M."/>
            <person name="Oren A."/>
            <person name="Chaudhuri R.R."/>
            <person name="La Ragione R."/>
            <person name="Hildebrand F."/>
            <person name="Pallen M.J."/>
        </authorList>
    </citation>
    <scope>NUCLEOTIDE SEQUENCE</scope>
    <source>
        <strain evidence="3">ChiGjej6B6-14162</strain>
    </source>
</reference>
<dbReference type="AlphaFoldDB" id="A0A9D2BGT7"/>
<dbReference type="Pfam" id="PF01757">
    <property type="entry name" value="Acyl_transf_3"/>
    <property type="match status" value="1"/>
</dbReference>
<gene>
    <name evidence="3" type="ORF">H9977_07900</name>
</gene>
<dbReference type="InterPro" id="IPR002656">
    <property type="entry name" value="Acyl_transf_3_dom"/>
</dbReference>
<feature type="transmembrane region" description="Helical" evidence="1">
    <location>
        <begin position="264"/>
        <end position="283"/>
    </location>
</feature>
<dbReference type="GO" id="GO:0016747">
    <property type="term" value="F:acyltransferase activity, transferring groups other than amino-acyl groups"/>
    <property type="evidence" value="ECO:0007669"/>
    <property type="project" value="InterPro"/>
</dbReference>
<feature type="transmembrane region" description="Helical" evidence="1">
    <location>
        <begin position="180"/>
        <end position="199"/>
    </location>
</feature>
<feature type="transmembrane region" description="Helical" evidence="1">
    <location>
        <begin position="12"/>
        <end position="31"/>
    </location>
</feature>
<evidence type="ECO:0000256" key="1">
    <source>
        <dbReference type="SAM" id="Phobius"/>
    </source>
</evidence>
<feature type="transmembrane region" description="Helical" evidence="1">
    <location>
        <begin position="70"/>
        <end position="93"/>
    </location>
</feature>
<dbReference type="PANTHER" id="PTHR37312">
    <property type="entry name" value="MEMBRANE-BOUND ACYLTRANSFERASE YKRP-RELATED"/>
    <property type="match status" value="1"/>
</dbReference>
<sequence>MEKQRIEYIDLAKGLCISLVVLYHIHCFETTTETALQFFRMPLYYFLSGIFFKEYGGLAIFSIKKVNKLIIPFLFFFLVAYAAGIVCHFLHFYERGIIEEPFHWNMIFDIFTKLGRGEDIGYNVPIWFLLSLFEANLLFYLLRTRIKNDKILLAVSFAIGILSVIAGLNKLPYCIDRTLIALPFFAVGYSLKTILLNLGEIKKEKLFALAIVCFAVIYFLATLSKPVRDGFLVRYIAGFTGICMILSVSKALKKLPVFSYIGRYSIIVLGFHMFLMGPSRYLFSFASPVIQYILSFITITLAMRFIIIPISLKILPYFTAQKDLIPLPSRLRNRDQS</sequence>
<feature type="transmembrane region" description="Helical" evidence="1">
    <location>
        <begin position="124"/>
        <end position="142"/>
    </location>
</feature>
<keyword evidence="3" id="KW-0808">Transferase</keyword>
<protein>
    <submittedName>
        <fullName evidence="3">Acyltransferase family protein</fullName>
    </submittedName>
</protein>
<organism evidence="3 4">
    <name type="scientific">Candidatus Parabacteroides intestinipullorum</name>
    <dbReference type="NCBI Taxonomy" id="2838723"/>
    <lineage>
        <taxon>Bacteria</taxon>
        <taxon>Pseudomonadati</taxon>
        <taxon>Bacteroidota</taxon>
        <taxon>Bacteroidia</taxon>
        <taxon>Bacteroidales</taxon>
        <taxon>Tannerellaceae</taxon>
        <taxon>Parabacteroides</taxon>
    </lineage>
</organism>
<keyword evidence="3" id="KW-0012">Acyltransferase</keyword>
<dbReference type="InterPro" id="IPR052734">
    <property type="entry name" value="Nod_factor_acetyltransferase"/>
</dbReference>